<evidence type="ECO:0000313" key="2">
    <source>
        <dbReference type="EMBL" id="SHH35477.1"/>
    </source>
</evidence>
<accession>A0A1M5SA58</accession>
<feature type="transmembrane region" description="Helical" evidence="1">
    <location>
        <begin position="107"/>
        <end position="128"/>
    </location>
</feature>
<feature type="transmembrane region" description="Helical" evidence="1">
    <location>
        <begin position="148"/>
        <end position="170"/>
    </location>
</feature>
<evidence type="ECO:0000313" key="3">
    <source>
        <dbReference type="Proteomes" id="UP000184447"/>
    </source>
</evidence>
<dbReference type="RefSeq" id="WP_073337172.1">
    <property type="nucleotide sequence ID" value="NZ_FQXM01000004.1"/>
</dbReference>
<dbReference type="STRING" id="1121316.SAMN02745207_00836"/>
<dbReference type="OrthoDB" id="1909220at2"/>
<reference evidence="2 3" key="1">
    <citation type="submission" date="2016-11" db="EMBL/GenBank/DDBJ databases">
        <authorList>
            <person name="Jaros S."/>
            <person name="Januszkiewicz K."/>
            <person name="Wedrychowicz H."/>
        </authorList>
    </citation>
    <scope>NUCLEOTIDE SEQUENCE [LARGE SCALE GENOMIC DNA]</scope>
    <source>
        <strain evidence="2 3">DSM 8605</strain>
    </source>
</reference>
<proteinExistence type="predicted"/>
<dbReference type="AlphaFoldDB" id="A0A1M5SA58"/>
<sequence length="184" mass="21643">MRTLIIIFIVLFLPLPIVLGVFFNEDKEFFFKFYGFKVEFSSLMNKFKQKKNHKKTKKNKSKDKKSENNTLTNLKALYFSLTKSYIKPYLFVSLYNEYGVGDAALDGIIYGLIFAFNAIPLALIKSIMNLKILKFQINPAWNEEKFLIKLNIIFIFNLFIIIFLLLLFFYKSKKLKSLKKSLPT</sequence>
<gene>
    <name evidence="2" type="ORF">SAMN02745207_00836</name>
</gene>
<protein>
    <recommendedName>
        <fullName evidence="4">DUF2953 domain-containing protein</fullName>
    </recommendedName>
</protein>
<name>A0A1M5SA58_9CLOT</name>
<evidence type="ECO:0008006" key="4">
    <source>
        <dbReference type="Google" id="ProtNLM"/>
    </source>
</evidence>
<keyword evidence="1" id="KW-1133">Transmembrane helix</keyword>
<dbReference type="EMBL" id="FQXM01000004">
    <property type="protein sequence ID" value="SHH35477.1"/>
    <property type="molecule type" value="Genomic_DNA"/>
</dbReference>
<organism evidence="2 3">
    <name type="scientific">Clostridium grantii DSM 8605</name>
    <dbReference type="NCBI Taxonomy" id="1121316"/>
    <lineage>
        <taxon>Bacteria</taxon>
        <taxon>Bacillati</taxon>
        <taxon>Bacillota</taxon>
        <taxon>Clostridia</taxon>
        <taxon>Eubacteriales</taxon>
        <taxon>Clostridiaceae</taxon>
        <taxon>Clostridium</taxon>
    </lineage>
</organism>
<dbReference type="InterPro" id="IPR021338">
    <property type="entry name" value="DUF2953"/>
</dbReference>
<keyword evidence="1" id="KW-0472">Membrane</keyword>
<evidence type="ECO:0000256" key="1">
    <source>
        <dbReference type="SAM" id="Phobius"/>
    </source>
</evidence>
<keyword evidence="1" id="KW-0812">Transmembrane</keyword>
<dbReference type="Pfam" id="PF11167">
    <property type="entry name" value="DUF2953"/>
    <property type="match status" value="1"/>
</dbReference>
<keyword evidence="3" id="KW-1185">Reference proteome</keyword>
<dbReference type="Proteomes" id="UP000184447">
    <property type="component" value="Unassembled WGS sequence"/>
</dbReference>